<evidence type="ECO:0000313" key="1">
    <source>
        <dbReference type="EMBL" id="MCP1171554.1"/>
    </source>
</evidence>
<organism evidence="1 2">
    <name type="scientific">Ralstonia chuxiongensis</name>
    <dbReference type="NCBI Taxonomy" id="2957504"/>
    <lineage>
        <taxon>Bacteria</taxon>
        <taxon>Pseudomonadati</taxon>
        <taxon>Pseudomonadota</taxon>
        <taxon>Betaproteobacteria</taxon>
        <taxon>Burkholderiales</taxon>
        <taxon>Burkholderiaceae</taxon>
        <taxon>Ralstonia</taxon>
    </lineage>
</organism>
<reference evidence="2" key="1">
    <citation type="journal article" date="2023" name="Front. Microbiol.">
        <title>Ralstonia chuxiongensis sp. nov., Ralstonia mojiangensis sp. nov., and Ralstonia soli sp. nov., isolated from tobacco fields, are three novel species in the family Burkholderiaceae.</title>
        <authorList>
            <person name="Lu C.H."/>
            <person name="Zhang Y.Y."/>
            <person name="Jiang N."/>
            <person name="Chen W."/>
            <person name="Shao X."/>
            <person name="Zhao Z.M."/>
            <person name="Lu W.L."/>
            <person name="Hu X."/>
            <person name="Xi Y.X."/>
            <person name="Zou S.Y."/>
            <person name="Wei Q.J."/>
            <person name="Lin Z.L."/>
            <person name="Gong L."/>
            <person name="Gai X.T."/>
            <person name="Zhang L.Q."/>
            <person name="Li J.Y."/>
            <person name="Jin Y."/>
            <person name="Xia Z.Y."/>
        </authorList>
    </citation>
    <scope>NUCLEOTIDE SEQUENCE [LARGE SCALE GENOMIC DNA]</scope>
    <source>
        <strain evidence="2">21YRMH01-3</strain>
    </source>
</reference>
<dbReference type="EMBL" id="JAMYWC010000001">
    <property type="protein sequence ID" value="MCP1171554.1"/>
    <property type="molecule type" value="Genomic_DNA"/>
</dbReference>
<comment type="caution">
    <text evidence="1">The sequence shown here is derived from an EMBL/GenBank/DDBJ whole genome shotgun (WGS) entry which is preliminary data.</text>
</comment>
<accession>A0AA42BGB4</accession>
<keyword evidence="2" id="KW-1185">Reference proteome</keyword>
<protein>
    <submittedName>
        <fullName evidence="1">Uncharacterized protein</fullName>
    </submittedName>
</protein>
<sequence length="72" mass="7883">MPVPPNSDIPNHENGRRIARYFCVEMRHACRGFDQATGALPAVVCVSITALFWRPSIGKREASIVIAAFAQA</sequence>
<evidence type="ECO:0000313" key="2">
    <source>
        <dbReference type="Proteomes" id="UP001162793"/>
    </source>
</evidence>
<name>A0AA42BGB4_9RALS</name>
<proteinExistence type="predicted"/>
<gene>
    <name evidence="1" type="ORF">NKG59_04260</name>
</gene>
<dbReference type="Proteomes" id="UP001162793">
    <property type="component" value="Unassembled WGS sequence"/>
</dbReference>
<dbReference type="AlphaFoldDB" id="A0AA42BGB4"/>
<dbReference type="RefSeq" id="WP_253535543.1">
    <property type="nucleotide sequence ID" value="NZ_JAMYWC010000001.1"/>
</dbReference>